<dbReference type="InParanoid" id="A0A7N2KPF1"/>
<dbReference type="Proteomes" id="UP000594261">
    <property type="component" value="Chromosome 1"/>
</dbReference>
<dbReference type="EMBL" id="LRBV02000001">
    <property type="status" value="NOT_ANNOTATED_CDS"/>
    <property type="molecule type" value="Genomic_DNA"/>
</dbReference>
<dbReference type="GO" id="GO:0005634">
    <property type="term" value="C:nucleus"/>
    <property type="evidence" value="ECO:0007669"/>
    <property type="project" value="UniProtKB-SubCell"/>
</dbReference>
<dbReference type="AlphaFoldDB" id="A0A7N2KPF1"/>
<proteinExistence type="predicted"/>
<evidence type="ECO:0000313" key="9">
    <source>
        <dbReference type="Proteomes" id="UP000594261"/>
    </source>
</evidence>
<reference evidence="8" key="2">
    <citation type="submission" date="2021-01" db="UniProtKB">
        <authorList>
            <consortium name="EnsemblPlants"/>
        </authorList>
    </citation>
    <scope>IDENTIFICATION</scope>
</reference>
<dbReference type="GO" id="GO:0003677">
    <property type="term" value="F:DNA binding"/>
    <property type="evidence" value="ECO:0007669"/>
    <property type="project" value="UniProtKB-KW"/>
</dbReference>
<reference evidence="8 9" key="1">
    <citation type="journal article" date="2016" name="G3 (Bethesda)">
        <title>First Draft Assembly and Annotation of the Genome of a California Endemic Oak Quercus lobata Nee (Fagaceae).</title>
        <authorList>
            <person name="Sork V.L."/>
            <person name="Fitz-Gibbon S.T."/>
            <person name="Puiu D."/>
            <person name="Crepeau M."/>
            <person name="Gugger P.F."/>
            <person name="Sherman R."/>
            <person name="Stevens K."/>
            <person name="Langley C.H."/>
            <person name="Pellegrini M."/>
            <person name="Salzberg S.L."/>
        </authorList>
    </citation>
    <scope>NUCLEOTIDE SEQUENCE [LARGE SCALE GENOMIC DNA]</scope>
    <source>
        <strain evidence="8 9">cv. SW786</strain>
    </source>
</reference>
<feature type="region of interest" description="Disordered" evidence="6">
    <location>
        <begin position="1"/>
        <end position="29"/>
    </location>
</feature>
<evidence type="ECO:0000256" key="3">
    <source>
        <dbReference type="ARBA" id="ARBA00023125"/>
    </source>
</evidence>
<comment type="subcellular location">
    <subcellularLocation>
        <location evidence="1">Nucleus</location>
    </subcellularLocation>
</comment>
<keyword evidence="4" id="KW-0804">Transcription</keyword>
<evidence type="ECO:0000256" key="2">
    <source>
        <dbReference type="ARBA" id="ARBA00023015"/>
    </source>
</evidence>
<accession>A0A7N2KPF1</accession>
<dbReference type="SUPFAM" id="SSF54171">
    <property type="entry name" value="DNA-binding domain"/>
    <property type="match status" value="1"/>
</dbReference>
<dbReference type="Gramene" id="QL01p033212:mrna">
    <property type="protein sequence ID" value="QL01p033212:mrna"/>
    <property type="gene ID" value="QL01p033212"/>
</dbReference>
<protein>
    <recommendedName>
        <fullName evidence="7">MBD domain-containing protein</fullName>
    </recommendedName>
</protein>
<evidence type="ECO:0000256" key="4">
    <source>
        <dbReference type="ARBA" id="ARBA00023163"/>
    </source>
</evidence>
<dbReference type="PROSITE" id="PS50982">
    <property type="entry name" value="MBD"/>
    <property type="match status" value="1"/>
</dbReference>
<evidence type="ECO:0000259" key="7">
    <source>
        <dbReference type="PROSITE" id="PS50982"/>
    </source>
</evidence>
<organism evidence="8 9">
    <name type="scientific">Quercus lobata</name>
    <name type="common">Valley oak</name>
    <dbReference type="NCBI Taxonomy" id="97700"/>
    <lineage>
        <taxon>Eukaryota</taxon>
        <taxon>Viridiplantae</taxon>
        <taxon>Streptophyta</taxon>
        <taxon>Embryophyta</taxon>
        <taxon>Tracheophyta</taxon>
        <taxon>Spermatophyta</taxon>
        <taxon>Magnoliopsida</taxon>
        <taxon>eudicotyledons</taxon>
        <taxon>Gunneridae</taxon>
        <taxon>Pentapetalae</taxon>
        <taxon>rosids</taxon>
        <taxon>fabids</taxon>
        <taxon>Fagales</taxon>
        <taxon>Fagaceae</taxon>
        <taxon>Quercus</taxon>
    </lineage>
</organism>
<dbReference type="PANTHER" id="PTHR12396:SF38">
    <property type="entry name" value="METHYL-CPG-BINDING DOMAIN-CONTAINING PROTEIN 7"/>
    <property type="match status" value="1"/>
</dbReference>
<keyword evidence="3" id="KW-0238">DNA-binding</keyword>
<dbReference type="EnsemblPlants" id="QL01p033212:mrna">
    <property type="protein sequence ID" value="QL01p033212:mrna"/>
    <property type="gene ID" value="QL01p033212"/>
</dbReference>
<dbReference type="Gene3D" id="3.30.890.10">
    <property type="entry name" value="Methyl-cpg-binding Protein 2, Chain A"/>
    <property type="match status" value="1"/>
</dbReference>
<name>A0A7N2KPF1_QUELO</name>
<dbReference type="PANTHER" id="PTHR12396">
    <property type="entry name" value="METHYL-CPG BINDING PROTEIN, MBD"/>
    <property type="match status" value="1"/>
</dbReference>
<keyword evidence="9" id="KW-1185">Reference proteome</keyword>
<evidence type="ECO:0000256" key="1">
    <source>
        <dbReference type="ARBA" id="ARBA00004123"/>
    </source>
</evidence>
<evidence type="ECO:0000313" key="8">
    <source>
        <dbReference type="EnsemblPlants" id="QL01p033212:mrna"/>
    </source>
</evidence>
<sequence>MRGKSSPSTLTPLQMLSPPEPKSDSAKRELQIVSTSPFRLPDDWFVEFKTRRNNTASPGRVDKYYHEPGTGRMFRSLIAVKRYLTEENQYTPTPETVKAGNENTMQIVVCAIKSTSHFRLPDDWVIEEKPRSNANYAGIIDKALWSLVVFGD</sequence>
<keyword evidence="2" id="KW-0805">Transcription regulation</keyword>
<evidence type="ECO:0000256" key="6">
    <source>
        <dbReference type="SAM" id="MobiDB-lite"/>
    </source>
</evidence>
<dbReference type="Pfam" id="PF01429">
    <property type="entry name" value="MBD"/>
    <property type="match status" value="1"/>
</dbReference>
<feature type="compositionally biased region" description="Polar residues" evidence="6">
    <location>
        <begin position="1"/>
        <end position="14"/>
    </location>
</feature>
<dbReference type="InterPro" id="IPR001739">
    <property type="entry name" value="Methyl_CpG_DNA-bd"/>
</dbReference>
<keyword evidence="5" id="KW-0539">Nucleus</keyword>
<dbReference type="InterPro" id="IPR016177">
    <property type="entry name" value="DNA-bd_dom_sf"/>
</dbReference>
<evidence type="ECO:0000256" key="5">
    <source>
        <dbReference type="ARBA" id="ARBA00023242"/>
    </source>
</evidence>
<feature type="domain" description="MBD" evidence="7">
    <location>
        <begin position="30"/>
        <end position="104"/>
    </location>
</feature>